<dbReference type="GO" id="GO:0051213">
    <property type="term" value="F:dioxygenase activity"/>
    <property type="evidence" value="ECO:0007669"/>
    <property type="project" value="UniProtKB-KW"/>
</dbReference>
<dbReference type="EC" id="1.18.1.3" evidence="7"/>
<evidence type="ECO:0000256" key="2">
    <source>
        <dbReference type="ARBA" id="ARBA00022630"/>
    </source>
</evidence>
<protein>
    <submittedName>
        <fullName evidence="7">3-phenylpropionate/trans-cinnamate dioxygenase ferredoxin reductase subunit</fullName>
        <ecNumber evidence="7">1.18.1.3</ecNumber>
    </submittedName>
</protein>
<dbReference type="Gene3D" id="3.30.390.30">
    <property type="match status" value="1"/>
</dbReference>
<keyword evidence="4 7" id="KW-0560">Oxidoreductase</keyword>
<dbReference type="InterPro" id="IPR050446">
    <property type="entry name" value="FAD-oxidoreductase/Apoptosis"/>
</dbReference>
<dbReference type="PRINTS" id="PR00368">
    <property type="entry name" value="FADPNR"/>
</dbReference>
<dbReference type="GO" id="GO:0016651">
    <property type="term" value="F:oxidoreductase activity, acting on NAD(P)H"/>
    <property type="evidence" value="ECO:0007669"/>
    <property type="project" value="TreeGrafter"/>
</dbReference>
<evidence type="ECO:0000259" key="5">
    <source>
        <dbReference type="Pfam" id="PF07992"/>
    </source>
</evidence>
<dbReference type="InterPro" id="IPR028202">
    <property type="entry name" value="Reductase_C"/>
</dbReference>
<dbReference type="GO" id="GO:0008860">
    <property type="term" value="F:ferredoxin-NAD+ reductase activity"/>
    <property type="evidence" value="ECO:0007669"/>
    <property type="project" value="UniProtKB-EC"/>
</dbReference>
<gene>
    <name evidence="7" type="ORF">GGD50_006420</name>
</gene>
<dbReference type="InterPro" id="IPR023753">
    <property type="entry name" value="FAD/NAD-binding_dom"/>
</dbReference>
<comment type="cofactor">
    <cofactor evidence="1">
        <name>FAD</name>
        <dbReference type="ChEBI" id="CHEBI:57692"/>
    </cofactor>
</comment>
<dbReference type="Gene3D" id="3.50.50.60">
    <property type="entry name" value="FAD/NAD(P)-binding domain"/>
    <property type="match status" value="2"/>
</dbReference>
<keyword evidence="8" id="KW-1185">Reference proteome</keyword>
<dbReference type="InterPro" id="IPR036188">
    <property type="entry name" value="FAD/NAD-bd_sf"/>
</dbReference>
<keyword evidence="3" id="KW-0274">FAD</keyword>
<dbReference type="AlphaFoldDB" id="A0A7W8XY77"/>
<dbReference type="PANTHER" id="PTHR43557:SF2">
    <property type="entry name" value="RIESKE DOMAIN-CONTAINING PROTEIN-RELATED"/>
    <property type="match status" value="1"/>
</dbReference>
<dbReference type="PRINTS" id="PR00411">
    <property type="entry name" value="PNDRDTASEI"/>
</dbReference>
<dbReference type="EMBL" id="JACHBI010000025">
    <property type="protein sequence ID" value="MBB5577765.1"/>
    <property type="molecule type" value="Genomic_DNA"/>
</dbReference>
<dbReference type="SUPFAM" id="SSF51905">
    <property type="entry name" value="FAD/NAD(P)-binding domain"/>
    <property type="match status" value="2"/>
</dbReference>
<dbReference type="GO" id="GO:0005737">
    <property type="term" value="C:cytoplasm"/>
    <property type="evidence" value="ECO:0007669"/>
    <property type="project" value="TreeGrafter"/>
</dbReference>
<sequence length="415" mass="44600">MTMTREDNNRFFDCIIVGGGHGGAQTAAALRQSGFGGTIALISAEPEVPYDRPSLSKEYLAGKKSFERMHLRPQDFWASRQVELMLGQRVTTLDAAAHVVVTDLGERFSYGKLVWAAGGEPRKLSCPGSELAGICYIRNKADCDALVEVLPDAERIVIVGGGYVGLEAAAVFREIGKEVTLVEALDRVLARVAGEPVSRFYEAEHRAHGVDIRLNCGVGSLEGASGRVKNVVLANGEKIPADIVVVGIGIIPSAGPLIEAGAEGANGVDIDEFCQTSLPDIYCIGDCARLRQGRGIRIESVQNATDQATTAAKAICGELKPYDATPWFWSNQYDLRMQTVGLNYGFDSVVTRGNPASRSFSVIYLKDGAVLALDCVNASRDYVQGRKLVDSSARIDRDALADTSKQLKELSLEAL</sequence>
<organism evidence="7 8">
    <name type="scientific">Rhizobium paranaense</name>
    <dbReference type="NCBI Taxonomy" id="1650438"/>
    <lineage>
        <taxon>Bacteria</taxon>
        <taxon>Pseudomonadati</taxon>
        <taxon>Pseudomonadota</taxon>
        <taxon>Alphaproteobacteria</taxon>
        <taxon>Hyphomicrobiales</taxon>
        <taxon>Rhizobiaceae</taxon>
        <taxon>Rhizobium/Agrobacterium group</taxon>
        <taxon>Rhizobium</taxon>
    </lineage>
</organism>
<name>A0A7W8XY77_9HYPH</name>
<proteinExistence type="predicted"/>
<evidence type="ECO:0000313" key="7">
    <source>
        <dbReference type="EMBL" id="MBB5577765.1"/>
    </source>
</evidence>
<evidence type="ECO:0000259" key="6">
    <source>
        <dbReference type="Pfam" id="PF14759"/>
    </source>
</evidence>
<feature type="domain" description="FAD/NAD(P)-binding" evidence="5">
    <location>
        <begin position="12"/>
        <end position="308"/>
    </location>
</feature>
<evidence type="ECO:0000256" key="4">
    <source>
        <dbReference type="ARBA" id="ARBA00023002"/>
    </source>
</evidence>
<dbReference type="Pfam" id="PF07992">
    <property type="entry name" value="Pyr_redox_2"/>
    <property type="match status" value="1"/>
</dbReference>
<feature type="domain" description="Reductase C-terminal" evidence="6">
    <location>
        <begin position="327"/>
        <end position="410"/>
    </location>
</feature>
<dbReference type="InterPro" id="IPR016156">
    <property type="entry name" value="FAD/NAD-linked_Rdtase_dimer_sf"/>
</dbReference>
<reference evidence="7 8" key="1">
    <citation type="submission" date="2020-08" db="EMBL/GenBank/DDBJ databases">
        <title>Genomic Encyclopedia of Type Strains, Phase IV (KMG-V): Genome sequencing to study the core and pangenomes of soil and plant-associated prokaryotes.</title>
        <authorList>
            <person name="Whitman W."/>
        </authorList>
    </citation>
    <scope>NUCLEOTIDE SEQUENCE [LARGE SCALE GENOMIC DNA]</scope>
    <source>
        <strain evidence="7 8">SEMIA 4064</strain>
    </source>
</reference>
<accession>A0A7W8XY77</accession>
<dbReference type="Proteomes" id="UP000549882">
    <property type="component" value="Unassembled WGS sequence"/>
</dbReference>
<dbReference type="RefSeq" id="WP_246451648.1">
    <property type="nucleotide sequence ID" value="NZ_JACHBI010000025.1"/>
</dbReference>
<comment type="caution">
    <text evidence="7">The sequence shown here is derived from an EMBL/GenBank/DDBJ whole genome shotgun (WGS) entry which is preliminary data.</text>
</comment>
<evidence type="ECO:0000313" key="8">
    <source>
        <dbReference type="Proteomes" id="UP000549882"/>
    </source>
</evidence>
<keyword evidence="2" id="KW-0285">Flavoprotein</keyword>
<dbReference type="SUPFAM" id="SSF55424">
    <property type="entry name" value="FAD/NAD-linked reductases, dimerisation (C-terminal) domain"/>
    <property type="match status" value="1"/>
</dbReference>
<evidence type="ECO:0000256" key="1">
    <source>
        <dbReference type="ARBA" id="ARBA00001974"/>
    </source>
</evidence>
<keyword evidence="7" id="KW-0223">Dioxygenase</keyword>
<dbReference type="Pfam" id="PF14759">
    <property type="entry name" value="Reductase_C"/>
    <property type="match status" value="1"/>
</dbReference>
<dbReference type="PANTHER" id="PTHR43557">
    <property type="entry name" value="APOPTOSIS-INDUCING FACTOR 1"/>
    <property type="match status" value="1"/>
</dbReference>
<evidence type="ECO:0000256" key="3">
    <source>
        <dbReference type="ARBA" id="ARBA00022827"/>
    </source>
</evidence>